<dbReference type="Gene3D" id="1.20.1250.20">
    <property type="entry name" value="MFS general substrate transporter like domains"/>
    <property type="match status" value="1"/>
</dbReference>
<keyword evidence="5 8" id="KW-0812">Transmembrane</keyword>
<comment type="subcellular location">
    <subcellularLocation>
        <location evidence="1">Cell membrane</location>
        <topology evidence="1">Multi-pass membrane protein</topology>
    </subcellularLocation>
    <subcellularLocation>
        <location evidence="8">Membrane</location>
        <topology evidence="8">Multi-pass membrane protein</topology>
    </subcellularLocation>
</comment>
<dbReference type="InterPro" id="IPR000109">
    <property type="entry name" value="POT_fam"/>
</dbReference>
<feature type="domain" description="Major facilitator superfamily (MFS) profile" evidence="10">
    <location>
        <begin position="25"/>
        <end position="481"/>
    </location>
</feature>
<dbReference type="Proteomes" id="UP000182915">
    <property type="component" value="Chromosome I"/>
</dbReference>
<keyword evidence="6 9" id="KW-1133">Transmembrane helix</keyword>
<dbReference type="InterPro" id="IPR018456">
    <property type="entry name" value="PTR2_symporter_CS"/>
</dbReference>
<feature type="transmembrane region" description="Helical" evidence="9">
    <location>
        <begin position="96"/>
        <end position="117"/>
    </location>
</feature>
<feature type="transmembrane region" description="Helical" evidence="9">
    <location>
        <begin position="224"/>
        <end position="249"/>
    </location>
</feature>
<dbReference type="GO" id="GO:0006857">
    <property type="term" value="P:oligopeptide transport"/>
    <property type="evidence" value="ECO:0007669"/>
    <property type="project" value="InterPro"/>
</dbReference>
<evidence type="ECO:0000256" key="5">
    <source>
        <dbReference type="ARBA" id="ARBA00022692"/>
    </source>
</evidence>
<dbReference type="PANTHER" id="PTHR23517:SF15">
    <property type="entry name" value="PROTON-DEPENDENT OLIGOPEPTIDE FAMILY TRANSPORT PROTEIN"/>
    <property type="match status" value="1"/>
</dbReference>
<dbReference type="InterPro" id="IPR020846">
    <property type="entry name" value="MFS_dom"/>
</dbReference>
<dbReference type="EMBL" id="LT629971">
    <property type="protein sequence ID" value="SEH77775.1"/>
    <property type="molecule type" value="Genomic_DNA"/>
</dbReference>
<feature type="transmembrane region" description="Helical" evidence="9">
    <location>
        <begin position="123"/>
        <end position="145"/>
    </location>
</feature>
<feature type="transmembrane region" description="Helical" evidence="9">
    <location>
        <begin position="183"/>
        <end position="204"/>
    </location>
</feature>
<proteinExistence type="inferred from homology"/>
<dbReference type="PROSITE" id="PS01022">
    <property type="entry name" value="PTR2_1"/>
    <property type="match status" value="1"/>
</dbReference>
<evidence type="ECO:0000256" key="6">
    <source>
        <dbReference type="ARBA" id="ARBA00022989"/>
    </source>
</evidence>
<sequence>MASVERTQDRPGGRTIFGHPMGLANLFGVELWERFSFYGMLTILGYYLYYSATEGGLELSKATATGIVGAYGGLVYLSTVLGGWIADRILGMERTVFYGGVVVMFGHLALAVVPGIVGVAAGLVLVALGSGALKANASSLLGTLYDKGDPRCDGGFTLFYLGINLGAFVGPLITGLLQTRIGFHYGFGAAAIGMALGLAQYVVFRRNLGDHGRHVPNPLPRNMFGRVAAIAAAGIVVIAAAFAIGLVTLSNLSQVTTAVIVAASIAYFAVMLTSAKVQPVERVRVRAFIPLFVANAVFWSLFQQIFTVLAVYSDERMNWSIFGWTAPSNWIGSIEPVWIIALSPVFAMLWTRLGNRAPTTPRKFAYGVIGMGVAFLLFLPMAGTTGRAVPALYIVGVMAIFAISELMLSPIGLSVTTKLAPEAFRAQMMALYFFSVGLGTSMSGVLAGYYDPAREFAYFGIIGAVAIAAGVVVFALAPWISRQMEGVH</sequence>
<evidence type="ECO:0000256" key="9">
    <source>
        <dbReference type="SAM" id="Phobius"/>
    </source>
</evidence>
<reference evidence="12" key="1">
    <citation type="submission" date="2016-10" db="EMBL/GenBank/DDBJ databases">
        <authorList>
            <person name="Varghese N."/>
            <person name="Submissions S."/>
        </authorList>
    </citation>
    <scope>NUCLEOTIDE SEQUENCE [LARGE SCALE GENOMIC DNA]</scope>
    <source>
        <strain evidence="12">DSM 45405</strain>
    </source>
</reference>
<feature type="transmembrane region" description="Helical" evidence="9">
    <location>
        <begin position="287"/>
        <end position="310"/>
    </location>
</feature>
<keyword evidence="12" id="KW-1185">Reference proteome</keyword>
<feature type="transmembrane region" description="Helical" evidence="9">
    <location>
        <begin position="363"/>
        <end position="382"/>
    </location>
</feature>
<feature type="transmembrane region" description="Helical" evidence="9">
    <location>
        <begin position="388"/>
        <end position="408"/>
    </location>
</feature>
<feature type="transmembrane region" description="Helical" evidence="9">
    <location>
        <begin position="330"/>
        <end position="351"/>
    </location>
</feature>
<keyword evidence="3 8" id="KW-0813">Transport</keyword>
<keyword evidence="7 9" id="KW-0472">Membrane</keyword>
<feature type="transmembrane region" description="Helical" evidence="9">
    <location>
        <begin position="255"/>
        <end position="275"/>
    </location>
</feature>
<dbReference type="GO" id="GO:1904680">
    <property type="term" value="F:peptide transmembrane transporter activity"/>
    <property type="evidence" value="ECO:0007669"/>
    <property type="project" value="InterPro"/>
</dbReference>
<dbReference type="InterPro" id="IPR005279">
    <property type="entry name" value="Dipep/tripep_permease"/>
</dbReference>
<feature type="transmembrane region" description="Helical" evidence="9">
    <location>
        <begin position="64"/>
        <end position="84"/>
    </location>
</feature>
<dbReference type="InterPro" id="IPR050171">
    <property type="entry name" value="MFS_Transporters"/>
</dbReference>
<evidence type="ECO:0000259" key="10">
    <source>
        <dbReference type="PROSITE" id="PS50850"/>
    </source>
</evidence>
<evidence type="ECO:0000256" key="1">
    <source>
        <dbReference type="ARBA" id="ARBA00004651"/>
    </source>
</evidence>
<dbReference type="RefSeq" id="WP_083408647.1">
    <property type="nucleotide sequence ID" value="NZ_LT629971.1"/>
</dbReference>
<evidence type="ECO:0000256" key="7">
    <source>
        <dbReference type="ARBA" id="ARBA00023136"/>
    </source>
</evidence>
<evidence type="ECO:0000256" key="8">
    <source>
        <dbReference type="RuleBase" id="RU003755"/>
    </source>
</evidence>
<dbReference type="AlphaFoldDB" id="A0A1H6L0T6"/>
<dbReference type="CDD" id="cd17346">
    <property type="entry name" value="MFS_DtpA_like"/>
    <property type="match status" value="1"/>
</dbReference>
<dbReference type="SUPFAM" id="SSF103473">
    <property type="entry name" value="MFS general substrate transporter"/>
    <property type="match status" value="1"/>
</dbReference>
<keyword evidence="4" id="KW-1003">Cell membrane</keyword>
<dbReference type="GO" id="GO:0005886">
    <property type="term" value="C:plasma membrane"/>
    <property type="evidence" value="ECO:0007669"/>
    <property type="project" value="UniProtKB-SubCell"/>
</dbReference>
<comment type="similarity">
    <text evidence="2 8">Belongs to the major facilitator superfamily. Proton-dependent oligopeptide transporter (POT/PTR) (TC 2.A.17) family.</text>
</comment>
<dbReference type="InterPro" id="IPR036259">
    <property type="entry name" value="MFS_trans_sf"/>
</dbReference>
<feature type="transmembrane region" description="Helical" evidence="9">
    <location>
        <begin position="157"/>
        <end position="177"/>
    </location>
</feature>
<dbReference type="Pfam" id="PF00854">
    <property type="entry name" value="PTR2"/>
    <property type="match status" value="1"/>
</dbReference>
<dbReference type="PROSITE" id="PS01023">
    <property type="entry name" value="PTR2_2"/>
    <property type="match status" value="1"/>
</dbReference>
<dbReference type="PANTHER" id="PTHR23517">
    <property type="entry name" value="RESISTANCE PROTEIN MDTM, PUTATIVE-RELATED-RELATED"/>
    <property type="match status" value="1"/>
</dbReference>
<feature type="transmembrane region" description="Helical" evidence="9">
    <location>
        <begin position="35"/>
        <end position="52"/>
    </location>
</feature>
<feature type="transmembrane region" description="Helical" evidence="9">
    <location>
        <begin position="456"/>
        <end position="480"/>
    </location>
</feature>
<feature type="transmembrane region" description="Helical" evidence="9">
    <location>
        <begin position="429"/>
        <end position="450"/>
    </location>
</feature>
<gene>
    <name evidence="11" type="ORF">SAMN04489835_4016</name>
</gene>
<dbReference type="STRING" id="370526.SAMN04489835_4016"/>
<name>A0A1H6L0T6_MYCRU</name>
<accession>A0A1H6L0T6</accession>
<evidence type="ECO:0000313" key="11">
    <source>
        <dbReference type="EMBL" id="SEH77775.1"/>
    </source>
</evidence>
<organism evidence="11 12">
    <name type="scientific">Mycolicibacterium rutilum</name>
    <name type="common">Mycobacterium rutilum</name>
    <dbReference type="NCBI Taxonomy" id="370526"/>
    <lineage>
        <taxon>Bacteria</taxon>
        <taxon>Bacillati</taxon>
        <taxon>Actinomycetota</taxon>
        <taxon>Actinomycetes</taxon>
        <taxon>Mycobacteriales</taxon>
        <taxon>Mycobacteriaceae</taxon>
        <taxon>Mycolicibacterium</taxon>
    </lineage>
</organism>
<dbReference type="NCBIfam" id="TIGR00924">
    <property type="entry name" value="yjdL_sub1_fam"/>
    <property type="match status" value="1"/>
</dbReference>
<evidence type="ECO:0000256" key="3">
    <source>
        <dbReference type="ARBA" id="ARBA00022448"/>
    </source>
</evidence>
<evidence type="ECO:0000256" key="4">
    <source>
        <dbReference type="ARBA" id="ARBA00022475"/>
    </source>
</evidence>
<evidence type="ECO:0000313" key="12">
    <source>
        <dbReference type="Proteomes" id="UP000182915"/>
    </source>
</evidence>
<protein>
    <submittedName>
        <fullName evidence="11">Proton-dependent oligopeptide transporter, POT family</fullName>
    </submittedName>
</protein>
<dbReference type="PROSITE" id="PS50850">
    <property type="entry name" value="MFS"/>
    <property type="match status" value="1"/>
</dbReference>
<evidence type="ECO:0000256" key="2">
    <source>
        <dbReference type="ARBA" id="ARBA00005982"/>
    </source>
</evidence>